<name>A0A9Q3PSX8_9BASI</name>
<keyword evidence="2" id="KW-1185">Reference proteome</keyword>
<accession>A0A9Q3PSX8</accession>
<proteinExistence type="predicted"/>
<sequence length="181" mass="20688">MSELPNVPLILMDSSEYPSLFMTHHTKYMVEFPSFPSFGWDFLVNDTPKGEDLIVGFDFLNHFNPSIDWRQGLITFNADHKKYYDPSQSFINNFSSSKSCVALVGYSRTPSISSSVHIPSLNSHQSLIFSRDGVLKQIQDVGEDNSESLFLLFFGNMDLPPSSYHDSLQELWDEEEESEEI</sequence>
<dbReference type="EMBL" id="AVOT02091010">
    <property type="protein sequence ID" value="MBW0572929.1"/>
    <property type="molecule type" value="Genomic_DNA"/>
</dbReference>
<dbReference type="AlphaFoldDB" id="A0A9Q3PSX8"/>
<dbReference type="Gene3D" id="2.40.70.10">
    <property type="entry name" value="Acid Proteases"/>
    <property type="match status" value="1"/>
</dbReference>
<organism evidence="1 2">
    <name type="scientific">Austropuccinia psidii MF-1</name>
    <dbReference type="NCBI Taxonomy" id="1389203"/>
    <lineage>
        <taxon>Eukaryota</taxon>
        <taxon>Fungi</taxon>
        <taxon>Dikarya</taxon>
        <taxon>Basidiomycota</taxon>
        <taxon>Pucciniomycotina</taxon>
        <taxon>Pucciniomycetes</taxon>
        <taxon>Pucciniales</taxon>
        <taxon>Sphaerophragmiaceae</taxon>
        <taxon>Austropuccinia</taxon>
    </lineage>
</organism>
<evidence type="ECO:0000313" key="2">
    <source>
        <dbReference type="Proteomes" id="UP000765509"/>
    </source>
</evidence>
<reference evidence="1" key="1">
    <citation type="submission" date="2021-03" db="EMBL/GenBank/DDBJ databases">
        <title>Draft genome sequence of rust myrtle Austropuccinia psidii MF-1, a brazilian biotype.</title>
        <authorList>
            <person name="Quecine M.C."/>
            <person name="Pachon D.M.R."/>
            <person name="Bonatelli M.L."/>
            <person name="Correr F.H."/>
            <person name="Franceschini L.M."/>
            <person name="Leite T.F."/>
            <person name="Margarido G.R.A."/>
            <person name="Almeida C.A."/>
            <person name="Ferrarezi J.A."/>
            <person name="Labate C.A."/>
        </authorList>
    </citation>
    <scope>NUCLEOTIDE SEQUENCE</scope>
    <source>
        <strain evidence="1">MF-1</strain>
    </source>
</reference>
<gene>
    <name evidence="1" type="ORF">O181_112644</name>
</gene>
<dbReference type="OrthoDB" id="2684341at2759"/>
<protein>
    <submittedName>
        <fullName evidence="1">Uncharacterized protein</fullName>
    </submittedName>
</protein>
<evidence type="ECO:0000313" key="1">
    <source>
        <dbReference type="EMBL" id="MBW0572929.1"/>
    </source>
</evidence>
<dbReference type="Proteomes" id="UP000765509">
    <property type="component" value="Unassembled WGS sequence"/>
</dbReference>
<dbReference type="InterPro" id="IPR021109">
    <property type="entry name" value="Peptidase_aspartic_dom_sf"/>
</dbReference>
<comment type="caution">
    <text evidence="1">The sequence shown here is derived from an EMBL/GenBank/DDBJ whole genome shotgun (WGS) entry which is preliminary data.</text>
</comment>